<dbReference type="InterPro" id="IPR000933">
    <property type="entry name" value="Glyco_hydro_29"/>
</dbReference>
<evidence type="ECO:0000259" key="8">
    <source>
        <dbReference type="Pfam" id="PF01120"/>
    </source>
</evidence>
<dbReference type="Pfam" id="PF01120">
    <property type="entry name" value="Alpha_L_fucos"/>
    <property type="match status" value="1"/>
</dbReference>
<dbReference type="InterPro" id="IPR057739">
    <property type="entry name" value="Glyco_hydro_29_N"/>
</dbReference>
<dbReference type="PRINTS" id="PR00741">
    <property type="entry name" value="GLHYDRLASE29"/>
</dbReference>
<dbReference type="PANTHER" id="PTHR10030:SF37">
    <property type="entry name" value="ALPHA-L-FUCOSIDASE-RELATED"/>
    <property type="match status" value="1"/>
</dbReference>
<dbReference type="SUPFAM" id="SSF51445">
    <property type="entry name" value="(Trans)glycosidases"/>
    <property type="match status" value="1"/>
</dbReference>
<keyword evidence="10" id="KW-1185">Reference proteome</keyword>
<evidence type="ECO:0000256" key="2">
    <source>
        <dbReference type="ARBA" id="ARBA00007951"/>
    </source>
</evidence>
<dbReference type="RefSeq" id="WP_277860003.1">
    <property type="nucleotide sequence ID" value="NZ_JARRAG010000001.1"/>
</dbReference>
<feature type="domain" description="Glycoside hydrolase family 29 N-terminal" evidence="8">
    <location>
        <begin position="42"/>
        <end position="356"/>
    </location>
</feature>
<evidence type="ECO:0000256" key="1">
    <source>
        <dbReference type="ARBA" id="ARBA00004071"/>
    </source>
</evidence>
<dbReference type="EMBL" id="JARRAG010000001">
    <property type="protein sequence ID" value="MDG3003653.1"/>
    <property type="molecule type" value="Genomic_DNA"/>
</dbReference>
<evidence type="ECO:0000313" key="10">
    <source>
        <dbReference type="Proteomes" id="UP001216907"/>
    </source>
</evidence>
<evidence type="ECO:0000256" key="5">
    <source>
        <dbReference type="ARBA" id="ARBA00022801"/>
    </source>
</evidence>
<evidence type="ECO:0000313" key="9">
    <source>
        <dbReference type="EMBL" id="MDG3003653.1"/>
    </source>
</evidence>
<accession>A0ABT6F7U5</accession>
<keyword evidence="4 7" id="KW-0732">Signal</keyword>
<dbReference type="PIRSF" id="PIRSF001092">
    <property type="entry name" value="Alpha-L-fucosidase"/>
    <property type="match status" value="1"/>
</dbReference>
<sequence length="455" mass="49895">MKNRSGIGVGVAATLAFGAALAALAPQVRGQAAAAKPEDSPNALARRWFEDAKFGLFVHWGVYSLLGKGEWVMNNDKIPIAEYRKLPPQFNPVKFDADEWVKLAKSAGMRYITVTTKHHDGFCMYDSKLTDYDVVDATPYGKDPIKALAAACRKHRIKLFFYYSLLDWHHPDYYPWGMTGHDTGREKKGDWAKYVAYYQGQVRELCTNYGEIGGVWFDGWWDLPKAAWDLEGTYRIIHELQPGALVGNNHHVAPFPGEDFQMFEQDLPGENSAGFNKADAAAALPLETCLTMNDSWGYNSKDDHFKSPEQVVHALVGAAGRGANLLLNVGPRPDGAIGPEFAERLLTVGRWLEGSGKTIYGSRRGPIPPKPWGVSTVRGALGGEAPEVFLHILKPDVNEVTLPEVLATSVAFPLGKSTPLKTTAAEGGVKLTIPADARAPYDTILSVTAPMPDQR</sequence>
<comment type="function">
    <text evidence="1">Alpha-L-fucosidase is responsible for hydrolyzing the alpha-1,6-linked fucose joined to the reducing-end N-acetylglucosamine of the carbohydrate moieties of glycoproteins.</text>
</comment>
<reference evidence="9 10" key="1">
    <citation type="submission" date="2023-03" db="EMBL/GenBank/DDBJ databases">
        <title>Paludisphaera mucosa sp. nov. a novel planctomycete from northern fen.</title>
        <authorList>
            <person name="Ivanova A."/>
        </authorList>
    </citation>
    <scope>NUCLEOTIDE SEQUENCE [LARGE SCALE GENOMIC DNA]</scope>
    <source>
        <strain evidence="9 10">Pla2</strain>
    </source>
</reference>
<evidence type="ECO:0000256" key="4">
    <source>
        <dbReference type="ARBA" id="ARBA00022729"/>
    </source>
</evidence>
<comment type="caution">
    <text evidence="9">The sequence shown here is derived from an EMBL/GenBank/DDBJ whole genome shotgun (WGS) entry which is preliminary data.</text>
</comment>
<keyword evidence="6" id="KW-0326">Glycosidase</keyword>
<dbReference type="InterPro" id="IPR016286">
    <property type="entry name" value="FUC_metazoa-typ"/>
</dbReference>
<evidence type="ECO:0000256" key="7">
    <source>
        <dbReference type="SAM" id="SignalP"/>
    </source>
</evidence>
<gene>
    <name evidence="9" type="ORF">PZE19_07725</name>
</gene>
<dbReference type="Gene3D" id="3.20.20.80">
    <property type="entry name" value="Glycosidases"/>
    <property type="match status" value="1"/>
</dbReference>
<dbReference type="PANTHER" id="PTHR10030">
    <property type="entry name" value="ALPHA-L-FUCOSIDASE"/>
    <property type="match status" value="1"/>
</dbReference>
<comment type="similarity">
    <text evidence="2">Belongs to the glycosyl hydrolase 29 family.</text>
</comment>
<dbReference type="Proteomes" id="UP001216907">
    <property type="component" value="Unassembled WGS sequence"/>
</dbReference>
<evidence type="ECO:0000256" key="3">
    <source>
        <dbReference type="ARBA" id="ARBA00012662"/>
    </source>
</evidence>
<dbReference type="SMART" id="SM00812">
    <property type="entry name" value="Alpha_L_fucos"/>
    <property type="match status" value="1"/>
</dbReference>
<protein>
    <recommendedName>
        <fullName evidence="3">alpha-L-fucosidase</fullName>
        <ecNumber evidence="3">3.2.1.51</ecNumber>
    </recommendedName>
</protein>
<dbReference type="InterPro" id="IPR017853">
    <property type="entry name" value="GH"/>
</dbReference>
<evidence type="ECO:0000256" key="6">
    <source>
        <dbReference type="ARBA" id="ARBA00023295"/>
    </source>
</evidence>
<proteinExistence type="inferred from homology"/>
<name>A0ABT6F7U5_9BACT</name>
<dbReference type="EC" id="3.2.1.51" evidence="3"/>
<feature type="signal peptide" evidence="7">
    <location>
        <begin position="1"/>
        <end position="22"/>
    </location>
</feature>
<organism evidence="9 10">
    <name type="scientific">Paludisphaera mucosa</name>
    <dbReference type="NCBI Taxonomy" id="3030827"/>
    <lineage>
        <taxon>Bacteria</taxon>
        <taxon>Pseudomonadati</taxon>
        <taxon>Planctomycetota</taxon>
        <taxon>Planctomycetia</taxon>
        <taxon>Isosphaerales</taxon>
        <taxon>Isosphaeraceae</taxon>
        <taxon>Paludisphaera</taxon>
    </lineage>
</organism>
<keyword evidence="5" id="KW-0378">Hydrolase</keyword>
<feature type="chain" id="PRO_5046392182" description="alpha-L-fucosidase" evidence="7">
    <location>
        <begin position="23"/>
        <end position="455"/>
    </location>
</feature>